<dbReference type="STRING" id="101091.A0A1C7NH06"/>
<dbReference type="InterPro" id="IPR042098">
    <property type="entry name" value="TauD-like_sf"/>
</dbReference>
<dbReference type="GO" id="GO:0046872">
    <property type="term" value="F:metal ion binding"/>
    <property type="evidence" value="ECO:0007669"/>
    <property type="project" value="UniProtKB-KW"/>
</dbReference>
<reference evidence="11 12" key="1">
    <citation type="submission" date="2016-03" db="EMBL/GenBank/DDBJ databases">
        <title>Choanephora cucurbitarum.</title>
        <authorList>
            <person name="Min B."/>
            <person name="Park H."/>
            <person name="Park J.-H."/>
            <person name="Shin H.-D."/>
            <person name="Choi I.-G."/>
        </authorList>
    </citation>
    <scope>NUCLEOTIDE SEQUENCE [LARGE SCALE GENOMIC DNA]</scope>
    <source>
        <strain evidence="11 12">KUS-F28377</strain>
    </source>
</reference>
<dbReference type="GO" id="GO:0005739">
    <property type="term" value="C:mitochondrion"/>
    <property type="evidence" value="ECO:0007669"/>
    <property type="project" value="TreeGrafter"/>
</dbReference>
<comment type="cofactor">
    <cofactor evidence="2">
        <name>L-ascorbate</name>
        <dbReference type="ChEBI" id="CHEBI:38290"/>
    </cofactor>
</comment>
<keyword evidence="12" id="KW-1185">Reference proteome</keyword>
<name>A0A1C7NH06_9FUNG</name>
<comment type="cofactor">
    <cofactor evidence="1">
        <name>Fe(2+)</name>
        <dbReference type="ChEBI" id="CHEBI:29033"/>
    </cofactor>
</comment>
<dbReference type="EMBL" id="LUGH01000163">
    <property type="protein sequence ID" value="OBZ88270.1"/>
    <property type="molecule type" value="Genomic_DNA"/>
</dbReference>
<organism evidence="11 12">
    <name type="scientific">Choanephora cucurbitarum</name>
    <dbReference type="NCBI Taxonomy" id="101091"/>
    <lineage>
        <taxon>Eukaryota</taxon>
        <taxon>Fungi</taxon>
        <taxon>Fungi incertae sedis</taxon>
        <taxon>Mucoromycota</taxon>
        <taxon>Mucoromycotina</taxon>
        <taxon>Mucoromycetes</taxon>
        <taxon>Mucorales</taxon>
        <taxon>Mucorineae</taxon>
        <taxon>Choanephoraceae</taxon>
        <taxon>Choanephoroideae</taxon>
        <taxon>Choanephora</taxon>
    </lineage>
</organism>
<evidence type="ECO:0000256" key="7">
    <source>
        <dbReference type="ARBA" id="ARBA00023002"/>
    </source>
</evidence>
<feature type="domain" description="Gamma-butyrobetaine hydroxylase-like N-terminal" evidence="10">
    <location>
        <begin position="34"/>
        <end position="104"/>
    </location>
</feature>
<evidence type="ECO:0000256" key="1">
    <source>
        <dbReference type="ARBA" id="ARBA00001954"/>
    </source>
</evidence>
<dbReference type="InterPro" id="IPR010376">
    <property type="entry name" value="GBBH-like_N"/>
</dbReference>
<sequence length="418" mass="48167">MLPFTRSFLRNQRILASQTRIASRFNSTLGQITSTDKDSLKFKWQDQLEDSTYSYLWLRDNCPCENCLHPSSRQKLHSSADIPLDIKPVDIQVTAQHAEITWSSPLRGRQETSPHVSRFSLEFLQRYQSKESSQKFRFGHLKPQTWAANEYELDWVSYDDYMNSDEGLNTVVQRLYKTGLVFMKDVPLEDSSVTRVAERIGPVQETFYGRDFDVKNVAKSINIAYTSLYLGFHMDLMYMDSPPGIQLLHSLKNTVTGGASIFVDSFRAVELLKKDDPEAYEILRKTPVTFHYLNNGHHMYYKRPTIVTDEAHSGPAWDSHVNYAPQFQGPLDDLSPEEAKRFYGAFQKFADCIQQDSLRYQLTLKPGELVLFANRRVLHGRTSFDPTSGDRHLKGTYLNLDSLKDKLRVLSAQFGYHS</sequence>
<dbReference type="Proteomes" id="UP000093000">
    <property type="component" value="Unassembled WGS sequence"/>
</dbReference>
<dbReference type="InterPro" id="IPR038492">
    <property type="entry name" value="GBBH-like_N_sf"/>
</dbReference>
<evidence type="ECO:0000313" key="12">
    <source>
        <dbReference type="Proteomes" id="UP000093000"/>
    </source>
</evidence>
<evidence type="ECO:0000256" key="2">
    <source>
        <dbReference type="ARBA" id="ARBA00001961"/>
    </source>
</evidence>
<keyword evidence="8" id="KW-0408">Iron</keyword>
<comment type="caution">
    <text evidence="11">The sequence shown here is derived from an EMBL/GenBank/DDBJ whole genome shotgun (WGS) entry which is preliminary data.</text>
</comment>
<keyword evidence="4" id="KW-0479">Metal-binding</keyword>
<dbReference type="InterPro" id="IPR050411">
    <property type="entry name" value="AlphaKG_dependent_hydroxylases"/>
</dbReference>
<keyword evidence="6 11" id="KW-0223">Dioxygenase</keyword>
<dbReference type="FunFam" id="3.30.2020.30:FF:000002">
    <property type="entry name" value="Putative gamma-butyrobetaine dioxygenase"/>
    <property type="match status" value="1"/>
</dbReference>
<dbReference type="GO" id="GO:0016706">
    <property type="term" value="F:2-oxoglutarate-dependent dioxygenase activity"/>
    <property type="evidence" value="ECO:0007669"/>
    <property type="project" value="UniProtKB-ARBA"/>
</dbReference>
<evidence type="ECO:0000256" key="8">
    <source>
        <dbReference type="ARBA" id="ARBA00023004"/>
    </source>
</evidence>
<comment type="similarity">
    <text evidence="3">Belongs to the gamma-BBH/TMLD family.</text>
</comment>
<dbReference type="Pfam" id="PF02668">
    <property type="entry name" value="TauD"/>
    <property type="match status" value="1"/>
</dbReference>
<evidence type="ECO:0000259" key="10">
    <source>
        <dbReference type="Pfam" id="PF06155"/>
    </source>
</evidence>
<keyword evidence="5" id="KW-0124">Carnitine biosynthesis</keyword>
<keyword evidence="7" id="KW-0560">Oxidoreductase</keyword>
<evidence type="ECO:0000256" key="6">
    <source>
        <dbReference type="ARBA" id="ARBA00022964"/>
    </source>
</evidence>
<evidence type="ECO:0000259" key="9">
    <source>
        <dbReference type="Pfam" id="PF02668"/>
    </source>
</evidence>
<dbReference type="AlphaFoldDB" id="A0A1C7NH06"/>
<dbReference type="GO" id="GO:0045329">
    <property type="term" value="P:carnitine biosynthetic process"/>
    <property type="evidence" value="ECO:0007669"/>
    <property type="project" value="UniProtKB-KW"/>
</dbReference>
<dbReference type="CDD" id="cd00250">
    <property type="entry name" value="CAS_like"/>
    <property type="match status" value="1"/>
</dbReference>
<proteinExistence type="inferred from homology"/>
<evidence type="ECO:0000313" key="11">
    <source>
        <dbReference type="EMBL" id="OBZ88270.1"/>
    </source>
</evidence>
<feature type="domain" description="TauD/TfdA-like" evidence="9">
    <location>
        <begin position="156"/>
        <end position="397"/>
    </location>
</feature>
<dbReference type="Pfam" id="PF06155">
    <property type="entry name" value="GBBH-like_N"/>
    <property type="match status" value="1"/>
</dbReference>
<dbReference type="SUPFAM" id="SSF51197">
    <property type="entry name" value="Clavaminate synthase-like"/>
    <property type="match status" value="1"/>
</dbReference>
<evidence type="ECO:0000256" key="3">
    <source>
        <dbReference type="ARBA" id="ARBA00008654"/>
    </source>
</evidence>
<accession>A0A1C7NH06</accession>
<dbReference type="PANTHER" id="PTHR10696">
    <property type="entry name" value="GAMMA-BUTYROBETAINE HYDROXYLASE-RELATED"/>
    <property type="match status" value="1"/>
</dbReference>
<dbReference type="OrthoDB" id="406634at2759"/>
<gene>
    <name evidence="11" type="primary">BBOX1</name>
    <name evidence="11" type="ORF">A0J61_03680</name>
</gene>
<dbReference type="FunFam" id="3.60.130.10:FF:000001">
    <property type="entry name" value="Trimethyllysine dioxygenase, mitochondrial"/>
    <property type="match status" value="1"/>
</dbReference>
<protein>
    <submittedName>
        <fullName evidence="11">Gamma-butyrobetaine dioxygenase</fullName>
    </submittedName>
</protein>
<evidence type="ECO:0000256" key="4">
    <source>
        <dbReference type="ARBA" id="ARBA00022723"/>
    </source>
</evidence>
<evidence type="ECO:0000256" key="5">
    <source>
        <dbReference type="ARBA" id="ARBA00022873"/>
    </source>
</evidence>
<dbReference type="Gene3D" id="3.30.2020.30">
    <property type="match status" value="1"/>
</dbReference>
<dbReference type="InterPro" id="IPR003819">
    <property type="entry name" value="TauD/TfdA-like"/>
</dbReference>
<dbReference type="PANTHER" id="PTHR10696:SF25">
    <property type="entry name" value="OXIDOREDUCTASE AIM17-RELATED"/>
    <property type="match status" value="1"/>
</dbReference>
<dbReference type="InParanoid" id="A0A1C7NH06"/>
<dbReference type="Gene3D" id="3.60.130.10">
    <property type="entry name" value="Clavaminate synthase-like"/>
    <property type="match status" value="1"/>
</dbReference>